<sequence length="561" mass="63169">MNIGNEMAISQAKMNIELLFKNMVAASNSLLMDSEIQDIMKQRSHDDREVLYRNSRLMRSKYFAVQTSALDNYPNHFITLLNAEGFSFSTIPMEENDEFQSFMRSLLDKERVVRNDNYIKLGEYTHNINFLPYGQLVPFVILTRAYMDFIGGGKSGDIIVGIPESALSDILNGIVVRESIRGYVINERGEILSSTNKADIGTVLPYFAEIQKAGPTDTIEALKFDVIANVSHMERLGWTVVGEVPDKLLYAEIAAVRQWLVYVNLGFIAAFLTLAFWIANGISKPIGKLKRATYEFATGRLDSRVEVSGVDELAMLALKFNKMTEEIGNLVQQVNEDEKAKRELEIQMLYSQINPHFLFNTLNSIRWMAEASKVYNVSKLIASLAQLLRSSIVQKNEIIPIAEELDNIRHYVTIQKMRFAALFVDEYEIEDEVLQYGIPKLILQPIVENSILHGFADISYKGRIHIRAYRHYDNVEIVITDNGVGCDESKLASLLRDKSASSNGFSSIGISNVNERLKLHFGADYALQMNNVAGGGTSTKVKLPILSLQPTTLGMELLKDD</sequence>
<dbReference type="InterPro" id="IPR010559">
    <property type="entry name" value="Sig_transdc_His_kin_internal"/>
</dbReference>
<dbReference type="AlphaFoldDB" id="A0A2R5EHX6"/>
<dbReference type="PANTHER" id="PTHR34220:SF7">
    <property type="entry name" value="SENSOR HISTIDINE KINASE YPDA"/>
    <property type="match status" value="1"/>
</dbReference>
<dbReference type="PANTHER" id="PTHR34220">
    <property type="entry name" value="SENSOR HISTIDINE KINASE YPDA"/>
    <property type="match status" value="1"/>
</dbReference>
<evidence type="ECO:0000313" key="10">
    <source>
        <dbReference type="Proteomes" id="UP000245202"/>
    </source>
</evidence>
<keyword evidence="5 9" id="KW-0418">Kinase</keyword>
<dbReference type="Gene3D" id="1.10.287.130">
    <property type="match status" value="1"/>
</dbReference>
<dbReference type="InterPro" id="IPR003594">
    <property type="entry name" value="HATPase_dom"/>
</dbReference>
<keyword evidence="3" id="KW-0597">Phosphoprotein</keyword>
<dbReference type="GO" id="GO:0005886">
    <property type="term" value="C:plasma membrane"/>
    <property type="evidence" value="ECO:0007669"/>
    <property type="project" value="UniProtKB-SubCell"/>
</dbReference>
<keyword evidence="2" id="KW-1003">Cell membrane</keyword>
<keyword evidence="4" id="KW-0808">Transferase</keyword>
<dbReference type="Gene3D" id="3.30.450.20">
    <property type="entry name" value="PAS domain"/>
    <property type="match status" value="1"/>
</dbReference>
<organism evidence="9 10">
    <name type="scientific">Paenibacillus agaridevorans</name>
    <dbReference type="NCBI Taxonomy" id="171404"/>
    <lineage>
        <taxon>Bacteria</taxon>
        <taxon>Bacillati</taxon>
        <taxon>Bacillota</taxon>
        <taxon>Bacilli</taxon>
        <taxon>Bacillales</taxon>
        <taxon>Paenibacillaceae</taxon>
        <taxon>Paenibacillus</taxon>
    </lineage>
</organism>
<keyword evidence="7" id="KW-1133">Transmembrane helix</keyword>
<evidence type="ECO:0000259" key="8">
    <source>
        <dbReference type="PROSITE" id="PS50885"/>
    </source>
</evidence>
<gene>
    <name evidence="9" type="ORF">PAT3040_00179</name>
</gene>
<dbReference type="GO" id="GO:0000155">
    <property type="term" value="F:phosphorelay sensor kinase activity"/>
    <property type="evidence" value="ECO:0007669"/>
    <property type="project" value="InterPro"/>
</dbReference>
<dbReference type="EMBL" id="BDQX01000016">
    <property type="protein sequence ID" value="GBG05695.1"/>
    <property type="molecule type" value="Genomic_DNA"/>
</dbReference>
<dbReference type="InterPro" id="IPR003660">
    <property type="entry name" value="HAMP_dom"/>
</dbReference>
<evidence type="ECO:0000256" key="7">
    <source>
        <dbReference type="SAM" id="Phobius"/>
    </source>
</evidence>
<dbReference type="Pfam" id="PF00672">
    <property type="entry name" value="HAMP"/>
    <property type="match status" value="1"/>
</dbReference>
<dbReference type="Pfam" id="PF06580">
    <property type="entry name" value="His_kinase"/>
    <property type="match status" value="1"/>
</dbReference>
<proteinExistence type="predicted"/>
<accession>A0A2R5EHX6</accession>
<keyword evidence="7" id="KW-0812">Transmembrane</keyword>
<dbReference type="Pfam" id="PF02518">
    <property type="entry name" value="HATPase_c"/>
    <property type="match status" value="1"/>
</dbReference>
<dbReference type="InterPro" id="IPR050640">
    <property type="entry name" value="Bact_2-comp_sensor_kinase"/>
</dbReference>
<comment type="subcellular location">
    <subcellularLocation>
        <location evidence="1">Cell membrane</location>
        <topology evidence="1">Multi-pass membrane protein</topology>
    </subcellularLocation>
</comment>
<evidence type="ECO:0000313" key="9">
    <source>
        <dbReference type="EMBL" id="GBG05695.1"/>
    </source>
</evidence>
<dbReference type="SUPFAM" id="SSF158472">
    <property type="entry name" value="HAMP domain-like"/>
    <property type="match status" value="1"/>
</dbReference>
<feature type="domain" description="HAMP" evidence="8">
    <location>
        <begin position="280"/>
        <end position="332"/>
    </location>
</feature>
<keyword evidence="6 7" id="KW-0472">Membrane</keyword>
<evidence type="ECO:0000256" key="2">
    <source>
        <dbReference type="ARBA" id="ARBA00022475"/>
    </source>
</evidence>
<keyword evidence="10" id="KW-1185">Reference proteome</keyword>
<dbReference type="Gene3D" id="3.30.565.10">
    <property type="entry name" value="Histidine kinase-like ATPase, C-terminal domain"/>
    <property type="match status" value="1"/>
</dbReference>
<name>A0A2R5EHX6_9BACL</name>
<evidence type="ECO:0000256" key="4">
    <source>
        <dbReference type="ARBA" id="ARBA00022679"/>
    </source>
</evidence>
<dbReference type="PROSITE" id="PS50885">
    <property type="entry name" value="HAMP"/>
    <property type="match status" value="1"/>
</dbReference>
<evidence type="ECO:0000256" key="5">
    <source>
        <dbReference type="ARBA" id="ARBA00022777"/>
    </source>
</evidence>
<feature type="transmembrane region" description="Helical" evidence="7">
    <location>
        <begin position="259"/>
        <end position="282"/>
    </location>
</feature>
<comment type="caution">
    <text evidence="9">The sequence shown here is derived from an EMBL/GenBank/DDBJ whole genome shotgun (WGS) entry which is preliminary data.</text>
</comment>
<evidence type="ECO:0000256" key="6">
    <source>
        <dbReference type="ARBA" id="ARBA00023136"/>
    </source>
</evidence>
<dbReference type="CDD" id="cd18774">
    <property type="entry name" value="PDC2_HK_sensor"/>
    <property type="match status" value="1"/>
</dbReference>
<protein>
    <submittedName>
        <fullName evidence="9">Two-component sensor histidine kinase</fullName>
    </submittedName>
</protein>
<evidence type="ECO:0000256" key="3">
    <source>
        <dbReference type="ARBA" id="ARBA00022553"/>
    </source>
</evidence>
<dbReference type="InterPro" id="IPR036890">
    <property type="entry name" value="HATPase_C_sf"/>
</dbReference>
<dbReference type="SUPFAM" id="SSF55874">
    <property type="entry name" value="ATPase domain of HSP90 chaperone/DNA topoisomerase II/histidine kinase"/>
    <property type="match status" value="1"/>
</dbReference>
<reference evidence="9 10" key="1">
    <citation type="submission" date="2017-08" db="EMBL/GenBank/DDBJ databases">
        <title>Substantial Increase in Enzyme Production by Combined Drug-Resistance Mutations in Paenibacillus agaridevorans.</title>
        <authorList>
            <person name="Tanaka Y."/>
            <person name="Funane K."/>
            <person name="Hosaka T."/>
            <person name="Shiwa Y."/>
            <person name="Fujita N."/>
            <person name="Miyazaki T."/>
            <person name="Yoshikawa H."/>
            <person name="Murakami K."/>
            <person name="Kasahara K."/>
            <person name="Inaoka T."/>
            <person name="Hiraga Y."/>
            <person name="Ochi K."/>
        </authorList>
    </citation>
    <scope>NUCLEOTIDE SEQUENCE [LARGE SCALE GENOMIC DNA]</scope>
    <source>
        <strain evidence="9 10">T-3040</strain>
    </source>
</reference>
<dbReference type="CDD" id="cd06225">
    <property type="entry name" value="HAMP"/>
    <property type="match status" value="1"/>
</dbReference>
<dbReference type="SMART" id="SM00304">
    <property type="entry name" value="HAMP"/>
    <property type="match status" value="1"/>
</dbReference>
<dbReference type="Proteomes" id="UP000245202">
    <property type="component" value="Unassembled WGS sequence"/>
</dbReference>
<evidence type="ECO:0000256" key="1">
    <source>
        <dbReference type="ARBA" id="ARBA00004651"/>
    </source>
</evidence>